<feature type="non-terminal residue" evidence="1">
    <location>
        <position position="131"/>
    </location>
</feature>
<sequence length="131" mass="14726">MSTTKDCLRLQVTKRIKTLRYVWRRILGPLNFLSCSLLFFLFLPLLFFLLLLFLFRLGLFRVADGAGLVDFAISHEARLVRNAVNDAHGVVTIGIKAGLILEAVFGVNLLMTGVRRRLLASLILPRFGGTH</sequence>
<comment type="caution">
    <text evidence="1">The sequence shown here is derived from an EMBL/GenBank/DDBJ whole genome shotgun (WGS) entry which is preliminary data.</text>
</comment>
<protein>
    <submittedName>
        <fullName evidence="1">Uncharacterized protein</fullName>
    </submittedName>
</protein>
<dbReference type="Proteomes" id="UP001497700">
    <property type="component" value="Unassembled WGS sequence"/>
</dbReference>
<accession>A0ACB9YSW0</accession>
<evidence type="ECO:0000313" key="2">
    <source>
        <dbReference type="Proteomes" id="UP001497700"/>
    </source>
</evidence>
<reference evidence="1 2" key="1">
    <citation type="journal article" date="2022" name="New Phytol.">
        <title>Ecological generalism drives hyperdiversity of secondary metabolite gene clusters in xylarialean endophytes.</title>
        <authorList>
            <person name="Franco M.E.E."/>
            <person name="Wisecaver J.H."/>
            <person name="Arnold A.E."/>
            <person name="Ju Y.M."/>
            <person name="Slot J.C."/>
            <person name="Ahrendt S."/>
            <person name="Moore L.P."/>
            <person name="Eastman K.E."/>
            <person name="Scott K."/>
            <person name="Konkel Z."/>
            <person name="Mondo S.J."/>
            <person name="Kuo A."/>
            <person name="Hayes R.D."/>
            <person name="Haridas S."/>
            <person name="Andreopoulos B."/>
            <person name="Riley R."/>
            <person name="LaButti K."/>
            <person name="Pangilinan J."/>
            <person name="Lipzen A."/>
            <person name="Amirebrahimi M."/>
            <person name="Yan J."/>
            <person name="Adam C."/>
            <person name="Keymanesh K."/>
            <person name="Ng V."/>
            <person name="Louie K."/>
            <person name="Northen T."/>
            <person name="Drula E."/>
            <person name="Henrissat B."/>
            <person name="Hsieh H.M."/>
            <person name="Youens-Clark K."/>
            <person name="Lutzoni F."/>
            <person name="Miadlikowska J."/>
            <person name="Eastwood D.C."/>
            <person name="Hamelin R.C."/>
            <person name="Grigoriev I.V."/>
            <person name="U'Ren J.M."/>
        </authorList>
    </citation>
    <scope>NUCLEOTIDE SEQUENCE [LARGE SCALE GENOMIC DNA]</scope>
    <source>
        <strain evidence="1 2">CBS 119005</strain>
    </source>
</reference>
<gene>
    <name evidence="1" type="ORF">F4820DRAFT_463664</name>
</gene>
<organism evidence="1 2">
    <name type="scientific">Hypoxylon rubiginosum</name>
    <dbReference type="NCBI Taxonomy" id="110542"/>
    <lineage>
        <taxon>Eukaryota</taxon>
        <taxon>Fungi</taxon>
        <taxon>Dikarya</taxon>
        <taxon>Ascomycota</taxon>
        <taxon>Pezizomycotina</taxon>
        <taxon>Sordariomycetes</taxon>
        <taxon>Xylariomycetidae</taxon>
        <taxon>Xylariales</taxon>
        <taxon>Hypoxylaceae</taxon>
        <taxon>Hypoxylon</taxon>
    </lineage>
</organism>
<evidence type="ECO:0000313" key="1">
    <source>
        <dbReference type="EMBL" id="KAI4862414.1"/>
    </source>
</evidence>
<proteinExistence type="predicted"/>
<keyword evidence="2" id="KW-1185">Reference proteome</keyword>
<dbReference type="EMBL" id="MU393526">
    <property type="protein sequence ID" value="KAI4862414.1"/>
    <property type="molecule type" value="Genomic_DNA"/>
</dbReference>
<name>A0ACB9YSW0_9PEZI</name>